<evidence type="ECO:0000256" key="2">
    <source>
        <dbReference type="SAM" id="SignalP"/>
    </source>
</evidence>
<dbReference type="EMBL" id="BMOD01000009">
    <property type="protein sequence ID" value="GGJ39531.1"/>
    <property type="molecule type" value="Genomic_DNA"/>
</dbReference>
<keyword evidence="4" id="KW-1185">Reference proteome</keyword>
<evidence type="ECO:0000313" key="4">
    <source>
        <dbReference type="Proteomes" id="UP000632222"/>
    </source>
</evidence>
<gene>
    <name evidence="3" type="ORF">GCM10008938_27000</name>
</gene>
<protein>
    <recommendedName>
        <fullName evidence="5">META domain-containing protein</fullName>
    </recommendedName>
</protein>
<keyword evidence="2" id="KW-0732">Signal</keyword>
<feature type="chain" id="PRO_5045871284" description="META domain-containing protein" evidence="2">
    <location>
        <begin position="31"/>
        <end position="486"/>
    </location>
</feature>
<dbReference type="RefSeq" id="WP_189003219.1">
    <property type="nucleotide sequence ID" value="NZ_BMOD01000009.1"/>
</dbReference>
<accession>A0ABQ2D0T2</accession>
<feature type="region of interest" description="Disordered" evidence="1">
    <location>
        <begin position="330"/>
        <end position="378"/>
    </location>
</feature>
<evidence type="ECO:0000256" key="1">
    <source>
        <dbReference type="SAM" id="MobiDB-lite"/>
    </source>
</evidence>
<organism evidence="3 4">
    <name type="scientific">Deinococcus roseus</name>
    <dbReference type="NCBI Taxonomy" id="392414"/>
    <lineage>
        <taxon>Bacteria</taxon>
        <taxon>Thermotogati</taxon>
        <taxon>Deinococcota</taxon>
        <taxon>Deinococci</taxon>
        <taxon>Deinococcales</taxon>
        <taxon>Deinococcaceae</taxon>
        <taxon>Deinococcus</taxon>
    </lineage>
</organism>
<evidence type="ECO:0008006" key="5">
    <source>
        <dbReference type="Google" id="ProtNLM"/>
    </source>
</evidence>
<evidence type="ECO:0000313" key="3">
    <source>
        <dbReference type="EMBL" id="GGJ39531.1"/>
    </source>
</evidence>
<dbReference type="Proteomes" id="UP000632222">
    <property type="component" value="Unassembled WGS sequence"/>
</dbReference>
<feature type="compositionally biased region" description="Polar residues" evidence="1">
    <location>
        <begin position="281"/>
        <end position="296"/>
    </location>
</feature>
<feature type="region of interest" description="Disordered" evidence="1">
    <location>
        <begin position="281"/>
        <end position="303"/>
    </location>
</feature>
<sequence length="486" mass="52412">MFQHLKTSKKPSIRILSLLVSCGLMGPALAANPIPEPLIAEWLSGEAYPAEYFDIASTDFRKASTGASRLLIRKDGTYERAELRTGATPGYFGSLLIACETIDLVWEKGTASVKGNQILLHPTSSKSKTGATPFQHNNGCMVFAGIESTRTPADRTLQYTVQGGSLRLTSGETTSNFNTRAPAVQNTTQNTAQNSTQSKLSAQLQGEWYSGTISPMEYYNSVTGLWTHASGTSTLLKMNADGSYTKTGLLVITTFSCTSKVFVQEEGKVVESGEKLTFTPSKSLSQGYTCSPSNSYEQRDTAKPSTVTFSLENPGSAKTVLSLGNENGVTRFNRSETSAPTNGTANTGNTSNSAPLSQNAQATKTEVKPQIKPIRTDGSGNWKAILRAGSESMEVTLTLDEDDRGLAGTIFMGNDYVGYVRGDRNTGTLQLVLNDDDETTFNATGTFEQHPENLRYPIDRFFGEFSATNLSGEQLGTGTLELLRPE</sequence>
<proteinExistence type="predicted"/>
<comment type="caution">
    <text evidence="3">The sequence shown here is derived from an EMBL/GenBank/DDBJ whole genome shotgun (WGS) entry which is preliminary data.</text>
</comment>
<name>A0ABQ2D0T2_9DEIO</name>
<reference evidence="4" key="1">
    <citation type="journal article" date="2019" name="Int. J. Syst. Evol. Microbiol.">
        <title>The Global Catalogue of Microorganisms (GCM) 10K type strain sequencing project: providing services to taxonomists for standard genome sequencing and annotation.</title>
        <authorList>
            <consortium name="The Broad Institute Genomics Platform"/>
            <consortium name="The Broad Institute Genome Sequencing Center for Infectious Disease"/>
            <person name="Wu L."/>
            <person name="Ma J."/>
        </authorList>
    </citation>
    <scope>NUCLEOTIDE SEQUENCE [LARGE SCALE GENOMIC DNA]</scope>
    <source>
        <strain evidence="4">JCM 14370</strain>
    </source>
</reference>
<feature type="compositionally biased region" description="Low complexity" evidence="1">
    <location>
        <begin position="337"/>
        <end position="355"/>
    </location>
</feature>
<feature type="signal peptide" evidence="2">
    <location>
        <begin position="1"/>
        <end position="30"/>
    </location>
</feature>